<gene>
    <name evidence="3" type="ORF">CVV64_01910</name>
</gene>
<dbReference type="SUPFAM" id="SSF69786">
    <property type="entry name" value="YggU-like"/>
    <property type="match status" value="1"/>
</dbReference>
<dbReference type="PANTHER" id="PTHR13420">
    <property type="entry name" value="UPF0235 PROTEIN C15ORF40"/>
    <property type="match status" value="1"/>
</dbReference>
<evidence type="ECO:0000313" key="4">
    <source>
        <dbReference type="Proteomes" id="UP000233256"/>
    </source>
</evidence>
<dbReference type="Pfam" id="PF02594">
    <property type="entry name" value="DUF167"/>
    <property type="match status" value="1"/>
</dbReference>
<comment type="similarity">
    <text evidence="1 2">Belongs to the UPF0235 family.</text>
</comment>
<accession>A0A2N1PV28</accession>
<dbReference type="NCBIfam" id="TIGR00251">
    <property type="entry name" value="DUF167 family protein"/>
    <property type="match status" value="1"/>
</dbReference>
<comment type="caution">
    <text evidence="3">The sequence shown here is derived from an EMBL/GenBank/DDBJ whole genome shotgun (WGS) entry which is preliminary data.</text>
</comment>
<evidence type="ECO:0000313" key="3">
    <source>
        <dbReference type="EMBL" id="PKK92189.1"/>
    </source>
</evidence>
<protein>
    <recommendedName>
        <fullName evidence="2">UPF0235 protein CVV64_01910</fullName>
    </recommendedName>
</protein>
<dbReference type="SMART" id="SM01152">
    <property type="entry name" value="DUF167"/>
    <property type="match status" value="1"/>
</dbReference>
<evidence type="ECO:0000256" key="2">
    <source>
        <dbReference type="HAMAP-Rule" id="MF_00634"/>
    </source>
</evidence>
<dbReference type="EMBL" id="PGXC01000001">
    <property type="protein sequence ID" value="PKK92189.1"/>
    <property type="molecule type" value="Genomic_DNA"/>
</dbReference>
<dbReference type="Gene3D" id="3.30.1200.10">
    <property type="entry name" value="YggU-like"/>
    <property type="match status" value="1"/>
</dbReference>
<name>A0A2N1PV28_9BACT</name>
<reference evidence="3 4" key="1">
    <citation type="journal article" date="2017" name="ISME J.">
        <title>Potential for microbial H2 and metal transformations associated with novel bacteria and archaea in deep terrestrial subsurface sediments.</title>
        <authorList>
            <person name="Hernsdorf A.W."/>
            <person name="Amano Y."/>
            <person name="Miyakawa K."/>
            <person name="Ise K."/>
            <person name="Suzuki Y."/>
            <person name="Anantharaman K."/>
            <person name="Probst A."/>
            <person name="Burstein D."/>
            <person name="Thomas B.C."/>
            <person name="Banfield J.F."/>
        </authorList>
    </citation>
    <scope>NUCLEOTIDE SEQUENCE [LARGE SCALE GENOMIC DNA]</scope>
    <source>
        <strain evidence="3">HGW-Wallbacteria-1</strain>
    </source>
</reference>
<dbReference type="PANTHER" id="PTHR13420:SF7">
    <property type="entry name" value="UPF0235 PROTEIN C15ORF40"/>
    <property type="match status" value="1"/>
</dbReference>
<proteinExistence type="inferred from homology"/>
<dbReference type="Proteomes" id="UP000233256">
    <property type="component" value="Unassembled WGS sequence"/>
</dbReference>
<dbReference type="InterPro" id="IPR036591">
    <property type="entry name" value="YggU-like_sf"/>
</dbReference>
<dbReference type="AlphaFoldDB" id="A0A2N1PV28"/>
<dbReference type="GO" id="GO:0005737">
    <property type="term" value="C:cytoplasm"/>
    <property type="evidence" value="ECO:0007669"/>
    <property type="project" value="TreeGrafter"/>
</dbReference>
<dbReference type="HAMAP" id="MF_00634">
    <property type="entry name" value="UPF0235"/>
    <property type="match status" value="1"/>
</dbReference>
<dbReference type="InterPro" id="IPR003746">
    <property type="entry name" value="DUF167"/>
</dbReference>
<sequence length="99" mass="10791">MDTSADSKGHGEDAILEVKATPRASSNALKGFRNNVLLIQVTAAPDRNRANEELIKLLAKTIGIPKSRITILRGHTSRNKTLSISGMSLAEIERILEKQ</sequence>
<evidence type="ECO:0000256" key="1">
    <source>
        <dbReference type="ARBA" id="ARBA00010364"/>
    </source>
</evidence>
<organism evidence="3 4">
    <name type="scientific">Candidatus Wallbacteria bacterium HGW-Wallbacteria-1</name>
    <dbReference type="NCBI Taxonomy" id="2013854"/>
    <lineage>
        <taxon>Bacteria</taxon>
        <taxon>Candidatus Walliibacteriota</taxon>
    </lineage>
</organism>